<dbReference type="RefSeq" id="WP_066263888.1">
    <property type="nucleotide sequence ID" value="NZ_JARMAB010000020.1"/>
</dbReference>
<dbReference type="EMBL" id="JARMAB010000020">
    <property type="protein sequence ID" value="MED1204115.1"/>
    <property type="molecule type" value="Genomic_DNA"/>
</dbReference>
<evidence type="ECO:0000313" key="2">
    <source>
        <dbReference type="Proteomes" id="UP001341444"/>
    </source>
</evidence>
<comment type="caution">
    <text evidence="1">The sequence shown here is derived from an EMBL/GenBank/DDBJ whole genome shotgun (WGS) entry which is preliminary data.</text>
</comment>
<evidence type="ECO:0000313" key="1">
    <source>
        <dbReference type="EMBL" id="MED1204115.1"/>
    </source>
</evidence>
<dbReference type="CDD" id="cd05403">
    <property type="entry name" value="NT_KNTase_like"/>
    <property type="match status" value="1"/>
</dbReference>
<reference evidence="1 2" key="1">
    <citation type="submission" date="2023-03" db="EMBL/GenBank/DDBJ databases">
        <title>Bacillus Genome Sequencing.</title>
        <authorList>
            <person name="Dunlap C."/>
        </authorList>
    </citation>
    <scope>NUCLEOTIDE SEQUENCE [LARGE SCALE GENOMIC DNA]</scope>
    <source>
        <strain evidence="1 2">B-23453</strain>
    </source>
</reference>
<dbReference type="SUPFAM" id="SSF81301">
    <property type="entry name" value="Nucleotidyltransferase"/>
    <property type="match status" value="1"/>
</dbReference>
<gene>
    <name evidence="1" type="ORF">P4T90_13740</name>
</gene>
<protein>
    <submittedName>
        <fullName evidence="1">Aminoglycoside 6-adenylyltransferase</fullName>
    </submittedName>
</protein>
<proteinExistence type="predicted"/>
<keyword evidence="2" id="KW-1185">Reference proteome</keyword>
<dbReference type="Proteomes" id="UP001341444">
    <property type="component" value="Unassembled WGS sequence"/>
</dbReference>
<dbReference type="InterPro" id="IPR007530">
    <property type="entry name" value="Aminoglycoside_adenylylTfrase"/>
</dbReference>
<organism evidence="1 2">
    <name type="scientific">Heyndrickxia acidicola</name>
    <dbReference type="NCBI Taxonomy" id="209389"/>
    <lineage>
        <taxon>Bacteria</taxon>
        <taxon>Bacillati</taxon>
        <taxon>Bacillota</taxon>
        <taxon>Bacilli</taxon>
        <taxon>Bacillales</taxon>
        <taxon>Bacillaceae</taxon>
        <taxon>Heyndrickxia</taxon>
    </lineage>
</organism>
<name>A0ABU6MHG2_9BACI</name>
<dbReference type="InterPro" id="IPR043519">
    <property type="entry name" value="NT_sf"/>
</dbReference>
<dbReference type="Pfam" id="PF04439">
    <property type="entry name" value="Adenyl_transf"/>
    <property type="match status" value="1"/>
</dbReference>
<sequence length="287" mass="33363">MAPLTYERIIEKFLFLCKEDENVLAVIIVGSQARTEMPADNWSDLDLVVFAENPMSLLAEEKWLHKLGNPYITFLENTAVGGGKERRVLFEEGLDVDFAVFPPSALSMLEQESEVLTVFSKGVKVLLDKDNFIKPMLEKIKDRHAPFYRIETKEIKNSIHDFWYHAVLAAKKLRRGELLDGKSICDAYMKNLLVSLIKTLTKLEKGESFNTWHGYRFFERWTDPSILQSFRTLYAHYDEKDTWNALKNTIQLFRHVAIKVCEKAEMEYPHKADEFACKLVEAHYQES</sequence>
<dbReference type="SUPFAM" id="SSF81631">
    <property type="entry name" value="PAP/OAS1 substrate-binding domain"/>
    <property type="match status" value="1"/>
</dbReference>
<dbReference type="Gene3D" id="1.20.120.330">
    <property type="entry name" value="Nucleotidyltransferases domain 2"/>
    <property type="match status" value="1"/>
</dbReference>
<accession>A0ABU6MHG2</accession>
<dbReference type="Gene3D" id="3.30.460.10">
    <property type="entry name" value="Beta Polymerase, domain 2"/>
    <property type="match status" value="1"/>
</dbReference>